<dbReference type="EMBL" id="CP060286">
    <property type="protein sequence ID" value="QNK40320.1"/>
    <property type="molecule type" value="Genomic_DNA"/>
</dbReference>
<reference evidence="8 10" key="2">
    <citation type="submission" date="2020-08" db="EMBL/GenBank/DDBJ databases">
        <title>The isolate Caproiciproducens sp. 7D4C2 produces n-caproate at mildly acidic conditions from hexoses: genome and rBOX comparison with related strains and chain-elongating bacteria.</title>
        <authorList>
            <person name="Esquivel-Elizondo S."/>
            <person name="Bagci C."/>
            <person name="Temovska M."/>
            <person name="Jeon B.S."/>
            <person name="Bessarab I."/>
            <person name="Williams R.B.H."/>
            <person name="Huson D.H."/>
            <person name="Angenent L.T."/>
        </authorList>
    </citation>
    <scope>NUCLEOTIDE SEQUENCE [LARGE SCALE GENOMIC DNA]</scope>
    <source>
        <strain evidence="8 10">7D4C2</strain>
    </source>
</reference>
<dbReference type="InterPro" id="IPR050857">
    <property type="entry name" value="D-2-hydroxyacid_DH"/>
</dbReference>
<evidence type="ECO:0000256" key="4">
    <source>
        <dbReference type="RuleBase" id="RU003719"/>
    </source>
</evidence>
<keyword evidence="9" id="KW-1185">Reference proteome</keyword>
<dbReference type="PANTHER" id="PTHR42789:SF1">
    <property type="entry name" value="D-ISOMER SPECIFIC 2-HYDROXYACID DEHYDROGENASE FAMILY PROTEIN (AFU_ORTHOLOGUE AFUA_6G10090)"/>
    <property type="match status" value="1"/>
</dbReference>
<keyword evidence="3" id="KW-0520">NAD</keyword>
<dbReference type="GO" id="GO:0051287">
    <property type="term" value="F:NAD binding"/>
    <property type="evidence" value="ECO:0007669"/>
    <property type="project" value="InterPro"/>
</dbReference>
<dbReference type="InterPro" id="IPR006140">
    <property type="entry name" value="D-isomer_DH_NAD-bd"/>
</dbReference>
<evidence type="ECO:0000256" key="1">
    <source>
        <dbReference type="ARBA" id="ARBA00005854"/>
    </source>
</evidence>
<dbReference type="FunFam" id="3.40.50.720:FF:000203">
    <property type="entry name" value="D-3-phosphoglycerate dehydrogenase (SerA)"/>
    <property type="match status" value="1"/>
</dbReference>
<dbReference type="RefSeq" id="WP_066645931.1">
    <property type="nucleotide sequence ID" value="NZ_CP060286.1"/>
</dbReference>
<dbReference type="EC" id="1.1.1.81" evidence="7"/>
<evidence type="ECO:0000313" key="7">
    <source>
        <dbReference type="EMBL" id="MVB12793.1"/>
    </source>
</evidence>
<evidence type="ECO:0000313" key="10">
    <source>
        <dbReference type="Proteomes" id="UP000515909"/>
    </source>
</evidence>
<proteinExistence type="inferred from homology"/>
<dbReference type="InterPro" id="IPR006139">
    <property type="entry name" value="D-isomer_2_OHA_DH_cat_dom"/>
</dbReference>
<evidence type="ECO:0000256" key="2">
    <source>
        <dbReference type="ARBA" id="ARBA00023002"/>
    </source>
</evidence>
<dbReference type="CDD" id="cd12173">
    <property type="entry name" value="PGDH_4"/>
    <property type="match status" value="1"/>
</dbReference>
<dbReference type="Gene3D" id="3.40.50.720">
    <property type="entry name" value="NAD(P)-binding Rossmann-like Domain"/>
    <property type="match status" value="2"/>
</dbReference>
<evidence type="ECO:0000259" key="6">
    <source>
        <dbReference type="Pfam" id="PF02826"/>
    </source>
</evidence>
<dbReference type="Proteomes" id="UP000469440">
    <property type="component" value="Unassembled WGS sequence"/>
</dbReference>
<dbReference type="InterPro" id="IPR036291">
    <property type="entry name" value="NAD(P)-bd_dom_sf"/>
</dbReference>
<evidence type="ECO:0000313" key="9">
    <source>
        <dbReference type="Proteomes" id="UP000469440"/>
    </source>
</evidence>
<accession>A0A6N8I5J7</accession>
<feature type="domain" description="D-isomer specific 2-hydroxyacid dehydrogenase NAD-binding" evidence="6">
    <location>
        <begin position="107"/>
        <end position="284"/>
    </location>
</feature>
<sequence>MKVLFLKEMDRSAKDILVKNGIQVIVSHSRSEADYVREIQRDQVDGIFCRTEEVTPAMMGASARLKVIAKQGVGLDNIDVPYATNNGIQVVYAPGGNANSVAEHTIFLMLACARRFNYVDGIFRAGNAEVRYTLHDTFELKGMTLGLLGCGRIGQLVAQKAARGFGMNVIGYDPYLKQDALDAAITLKKRKEEVLRESDFISLHMPSTPQTRGTVGAADFALMKPTASFINAARGDVVVEKDLILALQSGRILGAGVDVYAHEPIGPDHALLKMPQVIATPHTAATTEQSVKKCCSMAAQGIVEVLTGQKISFPANHPKMVS</sequence>
<dbReference type="SUPFAM" id="SSF51735">
    <property type="entry name" value="NAD(P)-binding Rossmann-fold domains"/>
    <property type="match status" value="1"/>
</dbReference>
<comment type="similarity">
    <text evidence="1 4">Belongs to the D-isomer specific 2-hydroxyacid dehydrogenase family.</text>
</comment>
<name>A0A6N8I5J7_9FIRM</name>
<dbReference type="EMBL" id="VWXL01000103">
    <property type="protein sequence ID" value="MVB12793.1"/>
    <property type="molecule type" value="Genomic_DNA"/>
</dbReference>
<evidence type="ECO:0000313" key="8">
    <source>
        <dbReference type="EMBL" id="QNK40320.1"/>
    </source>
</evidence>
<gene>
    <name evidence="7" type="ORF">CAFE_35380</name>
    <name evidence="8" type="ORF">HCR03_16865</name>
</gene>
<evidence type="ECO:0000256" key="3">
    <source>
        <dbReference type="ARBA" id="ARBA00023027"/>
    </source>
</evidence>
<feature type="domain" description="D-isomer specific 2-hydroxyacid dehydrogenase catalytic" evidence="5">
    <location>
        <begin position="3"/>
        <end position="312"/>
    </location>
</feature>
<dbReference type="KEGG" id="cfem:HCR03_16865"/>
<accession>A0A7G8T9M9</accession>
<keyword evidence="7" id="KW-0670">Pyruvate</keyword>
<dbReference type="Pfam" id="PF02826">
    <property type="entry name" value="2-Hacid_dh_C"/>
    <property type="match status" value="1"/>
</dbReference>
<dbReference type="PANTHER" id="PTHR42789">
    <property type="entry name" value="D-ISOMER SPECIFIC 2-HYDROXYACID DEHYDROGENASE FAMILY PROTEIN (AFU_ORTHOLOGUE AFUA_6G10090)"/>
    <property type="match status" value="1"/>
</dbReference>
<reference evidence="7 9" key="1">
    <citation type="submission" date="2019-09" db="EMBL/GenBank/DDBJ databases">
        <title>Genome sequence of Clostridium sp. EA1.</title>
        <authorList>
            <person name="Poehlein A."/>
            <person name="Bengelsdorf F.R."/>
            <person name="Daniel R."/>
        </authorList>
    </citation>
    <scope>NUCLEOTIDE SEQUENCE [LARGE SCALE GENOMIC DNA]</scope>
    <source>
        <strain evidence="7 9">EA1</strain>
    </source>
</reference>
<dbReference type="Pfam" id="PF00389">
    <property type="entry name" value="2-Hacid_dh"/>
    <property type="match status" value="1"/>
</dbReference>
<dbReference type="SUPFAM" id="SSF52283">
    <property type="entry name" value="Formate/glycerate dehydrogenase catalytic domain-like"/>
    <property type="match status" value="1"/>
</dbReference>
<protein>
    <submittedName>
        <fullName evidence="8">Hydroxyacid dehydrogenase</fullName>
    </submittedName>
    <submittedName>
        <fullName evidence="7">Hydroxypyruvate reductase</fullName>
        <ecNumber evidence="7">1.1.1.81</ecNumber>
    </submittedName>
</protein>
<dbReference type="Proteomes" id="UP000515909">
    <property type="component" value="Chromosome"/>
</dbReference>
<dbReference type="GO" id="GO:0016618">
    <property type="term" value="F:hydroxypyruvate reductase [NAD(P)H] activity"/>
    <property type="evidence" value="ECO:0007669"/>
    <property type="project" value="UniProtKB-EC"/>
</dbReference>
<keyword evidence="2 4" id="KW-0560">Oxidoreductase</keyword>
<evidence type="ECO:0000259" key="5">
    <source>
        <dbReference type="Pfam" id="PF00389"/>
    </source>
</evidence>
<dbReference type="OrthoDB" id="9805416at2"/>
<organism evidence="7 9">
    <name type="scientific">Caproicibacter fermentans</name>
    <dbReference type="NCBI Taxonomy" id="2576756"/>
    <lineage>
        <taxon>Bacteria</taxon>
        <taxon>Bacillati</taxon>
        <taxon>Bacillota</taxon>
        <taxon>Clostridia</taxon>
        <taxon>Eubacteriales</taxon>
        <taxon>Acutalibacteraceae</taxon>
        <taxon>Caproicibacter</taxon>
    </lineage>
</organism>
<dbReference type="AlphaFoldDB" id="A0A6N8I5J7"/>